<feature type="region of interest" description="Disordered" evidence="1">
    <location>
        <begin position="88"/>
        <end position="107"/>
    </location>
</feature>
<sequence>MRDDGATMKIEEEYSDDEEELARANSKALNSIFCGVDANMFKMINQCYGHTESKCATFLRRQNKNYYTSSSDDKSEKDKDDVAFMVSVDSGSASEESPIGRGNDGDITNEEVFEHYEVVFEDWNDLRKTAEQQEEIQRLNLQLERMMRNLRMINVGTSKLDEIMQIGRTPGDVSGIGYEYQEEGTQTGQRQVPPGHDRSQTRLVYLEQGQRTKKGHMLDNKVIVEWPLPLEKRKTRIVFAHIVARKVISEYIYLNCMAKEGANTVNPRGEEVDGKKGYVLTYEGADVTFGDGRKGQIIGKERLNVKVKFNKDGCKVSNEDKVIVLRGKRSDENCYKCIPVVKKDKELGESSRIKSEEDPGNCQYQFQLLQHILTIVEKEDLSSSISGCWESYVIGEKCQRHLFLCSTVQHKDGNSRIVSYNEKYVTPKAVSTRRCKNLKMVKNHDNRKCSWFKRNEGRCMLGSDWCHRLNKSEARFGFSKYACIVWNSTEIWNHQLSELSETCDPDCIWKKKPRRKPMCVEDRKVMYNGGCVNWEEDQSRGRSICVEINCVRPNTTDKSPSISNMSESSKIGQHGNQHCAETIKTLSAQLVESLRSALGLYTLT</sequence>
<protein>
    <submittedName>
        <fullName evidence="2">Uncharacterized protein</fullName>
    </submittedName>
</protein>
<name>A0AAV3RTY9_LITER</name>
<evidence type="ECO:0000313" key="3">
    <source>
        <dbReference type="Proteomes" id="UP001454036"/>
    </source>
</evidence>
<dbReference type="Proteomes" id="UP001454036">
    <property type="component" value="Unassembled WGS sequence"/>
</dbReference>
<comment type="caution">
    <text evidence="2">The sequence shown here is derived from an EMBL/GenBank/DDBJ whole genome shotgun (WGS) entry which is preliminary data.</text>
</comment>
<proteinExistence type="predicted"/>
<gene>
    <name evidence="2" type="ORF">LIER_31697</name>
</gene>
<organism evidence="2 3">
    <name type="scientific">Lithospermum erythrorhizon</name>
    <name type="common">Purple gromwell</name>
    <name type="synonym">Lithospermum officinale var. erythrorhizon</name>
    <dbReference type="NCBI Taxonomy" id="34254"/>
    <lineage>
        <taxon>Eukaryota</taxon>
        <taxon>Viridiplantae</taxon>
        <taxon>Streptophyta</taxon>
        <taxon>Embryophyta</taxon>
        <taxon>Tracheophyta</taxon>
        <taxon>Spermatophyta</taxon>
        <taxon>Magnoliopsida</taxon>
        <taxon>eudicotyledons</taxon>
        <taxon>Gunneridae</taxon>
        <taxon>Pentapetalae</taxon>
        <taxon>asterids</taxon>
        <taxon>lamiids</taxon>
        <taxon>Boraginales</taxon>
        <taxon>Boraginaceae</taxon>
        <taxon>Boraginoideae</taxon>
        <taxon>Lithospermeae</taxon>
        <taxon>Lithospermum</taxon>
    </lineage>
</organism>
<evidence type="ECO:0000256" key="1">
    <source>
        <dbReference type="SAM" id="MobiDB-lite"/>
    </source>
</evidence>
<evidence type="ECO:0000313" key="2">
    <source>
        <dbReference type="EMBL" id="GAA0184409.1"/>
    </source>
</evidence>
<reference evidence="2 3" key="1">
    <citation type="submission" date="2024-01" db="EMBL/GenBank/DDBJ databases">
        <title>The complete chloroplast genome sequence of Lithospermum erythrorhizon: insights into the phylogenetic relationship among Boraginaceae species and the maternal lineages of purple gromwells.</title>
        <authorList>
            <person name="Okada T."/>
            <person name="Watanabe K."/>
        </authorList>
    </citation>
    <scope>NUCLEOTIDE SEQUENCE [LARGE SCALE GENOMIC DNA]</scope>
</reference>
<keyword evidence="3" id="KW-1185">Reference proteome</keyword>
<accession>A0AAV3RTY9</accession>
<dbReference type="EMBL" id="BAABME010011872">
    <property type="protein sequence ID" value="GAA0184409.1"/>
    <property type="molecule type" value="Genomic_DNA"/>
</dbReference>
<dbReference type="AlphaFoldDB" id="A0AAV3RTY9"/>